<reference evidence="2" key="1">
    <citation type="journal article" date="2022" name="Int. J. Mol. Sci.">
        <title>Draft Genome of Tanacetum Coccineum: Genomic Comparison of Closely Related Tanacetum-Family Plants.</title>
        <authorList>
            <person name="Yamashiro T."/>
            <person name="Shiraishi A."/>
            <person name="Nakayama K."/>
            <person name="Satake H."/>
        </authorList>
    </citation>
    <scope>NUCLEOTIDE SEQUENCE</scope>
</reference>
<comment type="caution">
    <text evidence="2">The sequence shown here is derived from an EMBL/GenBank/DDBJ whole genome shotgun (WGS) entry which is preliminary data.</text>
</comment>
<dbReference type="Proteomes" id="UP001151760">
    <property type="component" value="Unassembled WGS sequence"/>
</dbReference>
<evidence type="ECO:0000313" key="3">
    <source>
        <dbReference type="Proteomes" id="UP001151760"/>
    </source>
</evidence>
<feature type="domain" description="Integrase zinc-binding" evidence="1">
    <location>
        <begin position="172"/>
        <end position="226"/>
    </location>
</feature>
<dbReference type="InterPro" id="IPR052160">
    <property type="entry name" value="Gypsy_RT_Integrase-like"/>
</dbReference>
<dbReference type="GO" id="GO:0003964">
    <property type="term" value="F:RNA-directed DNA polymerase activity"/>
    <property type="evidence" value="ECO:0007669"/>
    <property type="project" value="UniProtKB-KW"/>
</dbReference>
<dbReference type="Pfam" id="PF17921">
    <property type="entry name" value="Integrase_H2C2"/>
    <property type="match status" value="1"/>
</dbReference>
<gene>
    <name evidence="2" type="ORF">Tco_0909801</name>
</gene>
<evidence type="ECO:0000259" key="1">
    <source>
        <dbReference type="Pfam" id="PF17921"/>
    </source>
</evidence>
<dbReference type="PANTHER" id="PTHR47266">
    <property type="entry name" value="ENDONUCLEASE-RELATED"/>
    <property type="match status" value="1"/>
</dbReference>
<keyword evidence="2" id="KW-0548">Nucleotidyltransferase</keyword>
<dbReference type="Gene3D" id="1.10.340.70">
    <property type="match status" value="1"/>
</dbReference>
<dbReference type="InterPro" id="IPR041588">
    <property type="entry name" value="Integrase_H2C2"/>
</dbReference>
<keyword evidence="2" id="KW-0695">RNA-directed DNA polymerase</keyword>
<proteinExistence type="predicted"/>
<keyword evidence="2" id="KW-0808">Transferase</keyword>
<evidence type="ECO:0000313" key="2">
    <source>
        <dbReference type="EMBL" id="GJT29526.1"/>
    </source>
</evidence>
<organism evidence="2 3">
    <name type="scientific">Tanacetum coccineum</name>
    <dbReference type="NCBI Taxonomy" id="301880"/>
    <lineage>
        <taxon>Eukaryota</taxon>
        <taxon>Viridiplantae</taxon>
        <taxon>Streptophyta</taxon>
        <taxon>Embryophyta</taxon>
        <taxon>Tracheophyta</taxon>
        <taxon>Spermatophyta</taxon>
        <taxon>Magnoliopsida</taxon>
        <taxon>eudicotyledons</taxon>
        <taxon>Gunneridae</taxon>
        <taxon>Pentapetalae</taxon>
        <taxon>asterids</taxon>
        <taxon>campanulids</taxon>
        <taxon>Asterales</taxon>
        <taxon>Asteraceae</taxon>
        <taxon>Asteroideae</taxon>
        <taxon>Anthemideae</taxon>
        <taxon>Anthemidinae</taxon>
        <taxon>Tanacetum</taxon>
    </lineage>
</organism>
<protein>
    <submittedName>
        <fullName evidence="2">Reverse transcriptase domain-containing protein</fullName>
    </submittedName>
</protein>
<keyword evidence="3" id="KW-1185">Reference proteome</keyword>
<accession>A0ABQ5CR07</accession>
<dbReference type="EMBL" id="BQNB010014550">
    <property type="protein sequence ID" value="GJT29526.1"/>
    <property type="molecule type" value="Genomic_DNA"/>
</dbReference>
<sequence>MSTTRQGIGSIKIEQLIAQRIADAMTAYEVNRNSRNGVHNKTSTSAGGVEPTPRGCSFKESLNCKPQNFNGTKGANSYVQTVGIDAAYETSWKELMKMMSEEYCLMNELQKMENELWNLTVKRTDILNAQVKAVKEENVNEENLCGMDKKFESPDGTRCIRNMSWLSHFSGLRDLIMHESHKSKYSIHPGSDKMHHDLKKLYWWPNMKADIATYVNKCLTCSKVKVEYQKSSGLLVQPEIPQ</sequence>
<name>A0ABQ5CR07_9ASTR</name>
<reference evidence="2" key="2">
    <citation type="submission" date="2022-01" db="EMBL/GenBank/DDBJ databases">
        <authorList>
            <person name="Yamashiro T."/>
            <person name="Shiraishi A."/>
            <person name="Satake H."/>
            <person name="Nakayama K."/>
        </authorList>
    </citation>
    <scope>NUCLEOTIDE SEQUENCE</scope>
</reference>